<keyword evidence="2" id="KW-1185">Reference proteome</keyword>
<reference evidence="3" key="1">
    <citation type="submission" date="2022-11" db="UniProtKB">
        <authorList>
            <consortium name="WormBaseParasite"/>
        </authorList>
    </citation>
    <scope>IDENTIFICATION</scope>
</reference>
<keyword evidence="1" id="KW-0732">Signal</keyword>
<feature type="signal peptide" evidence="1">
    <location>
        <begin position="1"/>
        <end position="26"/>
    </location>
</feature>
<evidence type="ECO:0000313" key="2">
    <source>
        <dbReference type="Proteomes" id="UP000887574"/>
    </source>
</evidence>
<name>A0A915D8J6_9BILA</name>
<proteinExistence type="predicted"/>
<feature type="chain" id="PRO_5036950382" evidence="1">
    <location>
        <begin position="27"/>
        <end position="162"/>
    </location>
</feature>
<dbReference type="Proteomes" id="UP000887574">
    <property type="component" value="Unplaced"/>
</dbReference>
<sequence>MASQLFDPLIFAATLILVHLNQPVHAQCGCCCDDGLGALGGLGMAGLAGLCPPGLLGAAGLGGLGGAGLGLGLGGLGGLGRRKRQAVNCPHCGTPCAGSNAGAAGTSEIFHLNFDDVLVKQKVSTIAPPKSATGAEIPVIDGQNLGTEKILAEDRTVEPVQT</sequence>
<evidence type="ECO:0000313" key="3">
    <source>
        <dbReference type="WBParaSite" id="jg1658"/>
    </source>
</evidence>
<dbReference type="WBParaSite" id="jg1658">
    <property type="protein sequence ID" value="jg1658"/>
    <property type="gene ID" value="jg1658"/>
</dbReference>
<protein>
    <submittedName>
        <fullName evidence="3">Uncharacterized protein</fullName>
    </submittedName>
</protein>
<evidence type="ECO:0000256" key="1">
    <source>
        <dbReference type="SAM" id="SignalP"/>
    </source>
</evidence>
<organism evidence="2 3">
    <name type="scientific">Ditylenchus dipsaci</name>
    <dbReference type="NCBI Taxonomy" id="166011"/>
    <lineage>
        <taxon>Eukaryota</taxon>
        <taxon>Metazoa</taxon>
        <taxon>Ecdysozoa</taxon>
        <taxon>Nematoda</taxon>
        <taxon>Chromadorea</taxon>
        <taxon>Rhabditida</taxon>
        <taxon>Tylenchina</taxon>
        <taxon>Tylenchomorpha</taxon>
        <taxon>Sphaerularioidea</taxon>
        <taxon>Anguinidae</taxon>
        <taxon>Anguininae</taxon>
        <taxon>Ditylenchus</taxon>
    </lineage>
</organism>
<dbReference type="AlphaFoldDB" id="A0A915D8J6"/>
<accession>A0A915D8J6</accession>